<dbReference type="InterPro" id="IPR037171">
    <property type="entry name" value="NagB/RpiA_transferase-like"/>
</dbReference>
<dbReference type="SMART" id="SM00420">
    <property type="entry name" value="HTH_DEOR"/>
    <property type="match status" value="1"/>
</dbReference>
<evidence type="ECO:0000256" key="2">
    <source>
        <dbReference type="ARBA" id="ARBA00023125"/>
    </source>
</evidence>
<organism evidence="5 6">
    <name type="scientific">Cedecea neteri</name>
    <dbReference type="NCBI Taxonomy" id="158822"/>
    <lineage>
        <taxon>Bacteria</taxon>
        <taxon>Pseudomonadati</taxon>
        <taxon>Pseudomonadota</taxon>
        <taxon>Gammaproteobacteria</taxon>
        <taxon>Enterobacterales</taxon>
        <taxon>Enterobacteriaceae</taxon>
        <taxon>Cedecea</taxon>
    </lineage>
</organism>
<dbReference type="InterPro" id="IPR001034">
    <property type="entry name" value="DeoR_HTH"/>
</dbReference>
<evidence type="ECO:0000313" key="5">
    <source>
        <dbReference type="EMBL" id="ATF90594.1"/>
    </source>
</evidence>
<protein>
    <submittedName>
        <fullName evidence="5">DeoR/GlpR transcriptional regulator</fullName>
    </submittedName>
</protein>
<sequence>MLPLERHRLILQLLGQQGVMRVNDIAAASGVSRETVRRDLSELQRRGMLSRSHGGALVAENALPISILAPQGVPVQDAQGSFRQRTLLNSEAKMRIARKALRLLQPGDTVLLDGSSSSWFLARQLPEMALTVITPSVSIVQTLMSRRSLRVVGLGGELSASEEAFFGETTARMLLEHPIETLFFSCQGLERDSGLYAGSEAHAALLKQMIIHARKVVALMDGSKLGRLGVARVGGLGDLDWLITEPFNDPLLEKEMTWHNVGVQIA</sequence>
<dbReference type="PANTHER" id="PTHR30363">
    <property type="entry name" value="HTH-TYPE TRANSCRIPTIONAL REGULATOR SRLR-RELATED"/>
    <property type="match status" value="1"/>
</dbReference>
<dbReference type="InterPro" id="IPR036390">
    <property type="entry name" value="WH_DNA-bd_sf"/>
</dbReference>
<dbReference type="GO" id="GO:0003700">
    <property type="term" value="F:DNA-binding transcription factor activity"/>
    <property type="evidence" value="ECO:0007669"/>
    <property type="project" value="InterPro"/>
</dbReference>
<dbReference type="InterPro" id="IPR018356">
    <property type="entry name" value="Tscrpt_reg_HTH_DeoR_CS"/>
</dbReference>
<dbReference type="InterPro" id="IPR050313">
    <property type="entry name" value="Carb_Metab_HTH_regulators"/>
</dbReference>
<evidence type="ECO:0000256" key="1">
    <source>
        <dbReference type="ARBA" id="ARBA00023015"/>
    </source>
</evidence>
<proteinExistence type="predicted"/>
<dbReference type="SMART" id="SM01134">
    <property type="entry name" value="DeoRC"/>
    <property type="match status" value="1"/>
</dbReference>
<dbReference type="InterPro" id="IPR014036">
    <property type="entry name" value="DeoR-like_C"/>
</dbReference>
<accession>A0A291DS14</accession>
<dbReference type="Gene3D" id="1.10.10.10">
    <property type="entry name" value="Winged helix-like DNA-binding domain superfamily/Winged helix DNA-binding domain"/>
    <property type="match status" value="1"/>
</dbReference>
<keyword evidence="1" id="KW-0805">Transcription regulation</keyword>
<evidence type="ECO:0000313" key="6">
    <source>
        <dbReference type="Proteomes" id="UP000217979"/>
    </source>
</evidence>
<name>A0A291DS14_9ENTR</name>
<evidence type="ECO:0000259" key="4">
    <source>
        <dbReference type="PROSITE" id="PS51000"/>
    </source>
</evidence>
<gene>
    <name evidence="5" type="ORF">CO704_00125</name>
</gene>
<dbReference type="PANTHER" id="PTHR30363:SF44">
    <property type="entry name" value="AGA OPERON TRANSCRIPTIONAL REPRESSOR-RELATED"/>
    <property type="match status" value="1"/>
</dbReference>
<dbReference type="RefSeq" id="WP_061273452.1">
    <property type="nucleotide sequence ID" value="NZ_CP023525.1"/>
</dbReference>
<dbReference type="InterPro" id="IPR036388">
    <property type="entry name" value="WH-like_DNA-bd_sf"/>
</dbReference>
<dbReference type="Pfam" id="PF00455">
    <property type="entry name" value="DeoRC"/>
    <property type="match status" value="1"/>
</dbReference>
<dbReference type="EMBL" id="CP023525">
    <property type="protein sequence ID" value="ATF90594.1"/>
    <property type="molecule type" value="Genomic_DNA"/>
</dbReference>
<dbReference type="PRINTS" id="PR00037">
    <property type="entry name" value="HTHLACR"/>
</dbReference>
<evidence type="ECO:0000256" key="3">
    <source>
        <dbReference type="ARBA" id="ARBA00023163"/>
    </source>
</evidence>
<reference evidence="5 6" key="1">
    <citation type="submission" date="2017-09" db="EMBL/GenBank/DDBJ databases">
        <title>FDA dAtabase for Regulatory Grade micrObial Sequences (FDA-ARGOS): Supporting development and validation of Infectious Disease Dx tests.</title>
        <authorList>
            <person name="Minogue T."/>
            <person name="Wolcott M."/>
            <person name="Wasieloski L."/>
            <person name="Aguilar W."/>
            <person name="Moore D."/>
            <person name="Tallon L."/>
            <person name="Sadzewicz L."/>
            <person name="Ott S."/>
            <person name="Zhao X."/>
            <person name="Nagaraj S."/>
            <person name="Vavikolanu K."/>
            <person name="Aluvathingal J."/>
            <person name="Nadendla S."/>
            <person name="Sichtig H."/>
        </authorList>
    </citation>
    <scope>NUCLEOTIDE SEQUENCE [LARGE SCALE GENOMIC DNA]</scope>
    <source>
        <strain evidence="5 6">FDAARGOS_392</strain>
    </source>
</reference>
<dbReference type="PROSITE" id="PS51000">
    <property type="entry name" value="HTH_DEOR_2"/>
    <property type="match status" value="1"/>
</dbReference>
<dbReference type="AlphaFoldDB" id="A0A291DS14"/>
<feature type="domain" description="HTH deoR-type" evidence="4">
    <location>
        <begin position="3"/>
        <end position="58"/>
    </location>
</feature>
<dbReference type="SUPFAM" id="SSF100950">
    <property type="entry name" value="NagB/RpiA/CoA transferase-like"/>
    <property type="match status" value="1"/>
</dbReference>
<dbReference type="SUPFAM" id="SSF46785">
    <property type="entry name" value="Winged helix' DNA-binding domain"/>
    <property type="match status" value="1"/>
</dbReference>
<keyword evidence="2" id="KW-0238">DNA-binding</keyword>
<dbReference type="Pfam" id="PF08220">
    <property type="entry name" value="HTH_DeoR"/>
    <property type="match status" value="1"/>
</dbReference>
<dbReference type="PROSITE" id="PS00894">
    <property type="entry name" value="HTH_DEOR_1"/>
    <property type="match status" value="1"/>
</dbReference>
<keyword evidence="3" id="KW-0804">Transcription</keyword>
<dbReference type="GO" id="GO:0003677">
    <property type="term" value="F:DNA binding"/>
    <property type="evidence" value="ECO:0007669"/>
    <property type="project" value="UniProtKB-KW"/>
</dbReference>
<dbReference type="Proteomes" id="UP000217979">
    <property type="component" value="Chromosome"/>
</dbReference>